<name>A0A438KAN9_VITVI</name>
<gene>
    <name evidence="2" type="ORF">CK203_006691</name>
</gene>
<feature type="compositionally biased region" description="Low complexity" evidence="1">
    <location>
        <begin position="23"/>
        <end position="34"/>
    </location>
</feature>
<proteinExistence type="predicted"/>
<evidence type="ECO:0000256" key="1">
    <source>
        <dbReference type="SAM" id="MobiDB-lite"/>
    </source>
</evidence>
<dbReference type="EMBL" id="QGNW01000011">
    <property type="protein sequence ID" value="RVX18289.1"/>
    <property type="molecule type" value="Genomic_DNA"/>
</dbReference>
<feature type="region of interest" description="Disordered" evidence="1">
    <location>
        <begin position="1"/>
        <end position="34"/>
    </location>
</feature>
<evidence type="ECO:0000313" key="2">
    <source>
        <dbReference type="EMBL" id="RVX18289.1"/>
    </source>
</evidence>
<organism evidence="2 3">
    <name type="scientific">Vitis vinifera</name>
    <name type="common">Grape</name>
    <dbReference type="NCBI Taxonomy" id="29760"/>
    <lineage>
        <taxon>Eukaryota</taxon>
        <taxon>Viridiplantae</taxon>
        <taxon>Streptophyta</taxon>
        <taxon>Embryophyta</taxon>
        <taxon>Tracheophyta</taxon>
        <taxon>Spermatophyta</taxon>
        <taxon>Magnoliopsida</taxon>
        <taxon>eudicotyledons</taxon>
        <taxon>Gunneridae</taxon>
        <taxon>Pentapetalae</taxon>
        <taxon>rosids</taxon>
        <taxon>Vitales</taxon>
        <taxon>Vitaceae</taxon>
        <taxon>Viteae</taxon>
        <taxon>Vitis</taxon>
    </lineage>
</organism>
<sequence>MHGREGEDRKRSRHMWSVPTRGTASVADDSSTSTANSFLKSDPIMFLSMGGDVTFSSKLIWSPKAPLMSVLGSTVREALLSLEGTFLGAQCRMVLKLI</sequence>
<accession>A0A438KAN9</accession>
<protein>
    <submittedName>
        <fullName evidence="2">Uncharacterized protein</fullName>
    </submittedName>
</protein>
<dbReference type="AlphaFoldDB" id="A0A438KAN9"/>
<evidence type="ECO:0000313" key="3">
    <source>
        <dbReference type="Proteomes" id="UP000288805"/>
    </source>
</evidence>
<comment type="caution">
    <text evidence="2">The sequence shown here is derived from an EMBL/GenBank/DDBJ whole genome shotgun (WGS) entry which is preliminary data.</text>
</comment>
<feature type="compositionally biased region" description="Basic and acidic residues" evidence="1">
    <location>
        <begin position="1"/>
        <end position="10"/>
    </location>
</feature>
<reference evidence="2 3" key="1">
    <citation type="journal article" date="2018" name="PLoS Genet.">
        <title>Population sequencing reveals clonal diversity and ancestral inbreeding in the grapevine cultivar Chardonnay.</title>
        <authorList>
            <person name="Roach M.J."/>
            <person name="Johnson D.L."/>
            <person name="Bohlmann J."/>
            <person name="van Vuuren H.J."/>
            <person name="Jones S.J."/>
            <person name="Pretorius I.S."/>
            <person name="Schmidt S.A."/>
            <person name="Borneman A.R."/>
        </authorList>
    </citation>
    <scope>NUCLEOTIDE SEQUENCE [LARGE SCALE GENOMIC DNA]</scope>
    <source>
        <strain evidence="3">cv. Chardonnay</strain>
        <tissue evidence="2">Leaf</tissue>
    </source>
</reference>
<dbReference type="Proteomes" id="UP000288805">
    <property type="component" value="Unassembled WGS sequence"/>
</dbReference>